<evidence type="ECO:0000256" key="2">
    <source>
        <dbReference type="ARBA" id="ARBA00012329"/>
    </source>
</evidence>
<organism evidence="4 5">
    <name type="scientific">Chlorella vulgaris</name>
    <name type="common">Green alga</name>
    <dbReference type="NCBI Taxonomy" id="3077"/>
    <lineage>
        <taxon>Eukaryota</taxon>
        <taxon>Viridiplantae</taxon>
        <taxon>Chlorophyta</taxon>
        <taxon>core chlorophytes</taxon>
        <taxon>Trebouxiophyceae</taxon>
        <taxon>Chlorellales</taxon>
        <taxon>Chlorellaceae</taxon>
        <taxon>Chlorella clade</taxon>
        <taxon>Chlorella</taxon>
    </lineage>
</organism>
<dbReference type="GO" id="GO:0006189">
    <property type="term" value="P:'de novo' IMP biosynthetic process"/>
    <property type="evidence" value="ECO:0007669"/>
    <property type="project" value="InterPro"/>
</dbReference>
<protein>
    <recommendedName>
        <fullName evidence="2">phosphoribosylaminoimidazole carboxylase</fullName>
        <ecNumber evidence="2">4.1.1.21</ecNumber>
    </recommendedName>
</protein>
<dbReference type="PANTHER" id="PTHR43064:SF1">
    <property type="entry name" value="SLL1489 PROTEIN"/>
    <property type="match status" value="1"/>
</dbReference>
<dbReference type="Proteomes" id="UP001055712">
    <property type="component" value="Unassembled WGS sequence"/>
</dbReference>
<dbReference type="EC" id="4.1.1.21" evidence="2"/>
<comment type="caution">
    <text evidence="4">The sequence shown here is derived from an EMBL/GenBank/DDBJ whole genome shotgun (WGS) entry which is preliminary data.</text>
</comment>
<keyword evidence="5" id="KW-1185">Reference proteome</keyword>
<evidence type="ECO:0000313" key="4">
    <source>
        <dbReference type="EMBL" id="KAI3428140.1"/>
    </source>
</evidence>
<dbReference type="InterPro" id="IPR039476">
    <property type="entry name" value="P2CMN_synthase_LarB"/>
</dbReference>
<dbReference type="OrthoDB" id="10062183at2759"/>
<proteinExistence type="predicted"/>
<dbReference type="GO" id="GO:0016787">
    <property type="term" value="F:hydrolase activity"/>
    <property type="evidence" value="ECO:0007669"/>
    <property type="project" value="InterPro"/>
</dbReference>
<accession>A0A9D4TKP4</accession>
<reference evidence="4" key="2">
    <citation type="submission" date="2020-11" db="EMBL/GenBank/DDBJ databases">
        <authorList>
            <person name="Cecchin M."/>
            <person name="Marcolungo L."/>
            <person name="Rossato M."/>
            <person name="Girolomoni L."/>
            <person name="Cosentino E."/>
            <person name="Cuine S."/>
            <person name="Li-Beisson Y."/>
            <person name="Delledonne M."/>
            <person name="Ballottari M."/>
        </authorList>
    </citation>
    <scope>NUCLEOTIDE SEQUENCE</scope>
    <source>
        <strain evidence="4">211/11P</strain>
        <tissue evidence="4">Whole cell</tissue>
    </source>
</reference>
<dbReference type="InterPro" id="IPR000031">
    <property type="entry name" value="PurE_dom"/>
</dbReference>
<dbReference type="SUPFAM" id="SSF52255">
    <property type="entry name" value="N5-CAIR mutase (phosphoribosylaminoimidazole carboxylase, PurE)"/>
    <property type="match status" value="1"/>
</dbReference>
<dbReference type="SMART" id="SM01001">
    <property type="entry name" value="AIRC"/>
    <property type="match status" value="1"/>
</dbReference>
<reference evidence="4" key="1">
    <citation type="journal article" date="2019" name="Plant J.">
        <title>Chlorella vulgaris genome assembly and annotation reveals the molecular basis for metabolic acclimation to high light conditions.</title>
        <authorList>
            <person name="Cecchin M."/>
            <person name="Marcolungo L."/>
            <person name="Rossato M."/>
            <person name="Girolomoni L."/>
            <person name="Cosentino E."/>
            <person name="Cuine S."/>
            <person name="Li-Beisson Y."/>
            <person name="Delledonne M."/>
            <person name="Ballottari M."/>
        </authorList>
    </citation>
    <scope>NUCLEOTIDE SEQUENCE</scope>
    <source>
        <strain evidence="4">211/11P</strain>
    </source>
</reference>
<dbReference type="NCBIfam" id="NF033503">
    <property type="entry name" value="LarB"/>
    <property type="match status" value="1"/>
</dbReference>
<dbReference type="GO" id="GO:0004638">
    <property type="term" value="F:phosphoribosylaminoimidazole carboxylase activity"/>
    <property type="evidence" value="ECO:0007669"/>
    <property type="project" value="UniProtKB-EC"/>
</dbReference>
<dbReference type="AlphaFoldDB" id="A0A9D4TKP4"/>
<comment type="pathway">
    <text evidence="1">Purine metabolism; IMP biosynthesis via de novo pathway; 5-amino-1-(5-phospho-D-ribosyl)imidazole-4-carboxylate from 5-amino-1-(5-phospho-D-ribosyl)imidazole (carboxylase route): step 1/1.</text>
</comment>
<evidence type="ECO:0000259" key="3">
    <source>
        <dbReference type="SMART" id="SM01001"/>
    </source>
</evidence>
<dbReference type="PANTHER" id="PTHR43064">
    <property type="entry name" value="PHOSPHORIBOSYLAMINOIMIDAZOLE CARBOXYLASE-RELATED"/>
    <property type="match status" value="1"/>
</dbReference>
<dbReference type="EMBL" id="SIDB01000009">
    <property type="protein sequence ID" value="KAI3428140.1"/>
    <property type="molecule type" value="Genomic_DNA"/>
</dbReference>
<evidence type="ECO:0000313" key="5">
    <source>
        <dbReference type="Proteomes" id="UP001055712"/>
    </source>
</evidence>
<sequence length="311" mass="31772">MASMQCCSAPQACNARGAPLRALSRRQVVLTNARAVRAAAGSNGAGTATMTTLNPQLLEVLQHVANGMLTPGDGAVQLSALVGQSKLSGPDSAVTSKAEFPEVVWGEHKTASQILNSLHRIAAQQGMAAATRVSPQVAEEVMALDPSVTFQEPARMLILKSATTKQQKLPGSVALICAGTADASVVEECRVMLSAAGCYAFKIAESGVMGMHRIVQNLDAVKAADVVICITGMDGGLASVVAGMVEVPVIALPTSTGYGAAFSGVAPMLAALNSSAPGVTVVNIDSGFGASMAAWRILKNASRIRQAAMGK</sequence>
<gene>
    <name evidence="4" type="ORF">D9Q98_006523</name>
</gene>
<dbReference type="Pfam" id="PF00731">
    <property type="entry name" value="AIRC"/>
    <property type="match status" value="1"/>
</dbReference>
<feature type="domain" description="PurE" evidence="3">
    <location>
        <begin position="171"/>
        <end position="303"/>
    </location>
</feature>
<evidence type="ECO:0000256" key="1">
    <source>
        <dbReference type="ARBA" id="ARBA00004747"/>
    </source>
</evidence>
<dbReference type="Gene3D" id="3.40.50.1970">
    <property type="match status" value="1"/>
</dbReference>
<name>A0A9D4TKP4_CHLVU</name>